<name>A0AAU8PN31_DESK7</name>
<reference evidence="10" key="1">
    <citation type="submission" date="2011-05" db="EMBL/GenBank/DDBJ databases">
        <title>Complete sequence of Desulfotomaculum kuznetsovii DSM 6115.</title>
        <authorList>
            <person name="Lucas S."/>
            <person name="Han J."/>
            <person name="Lapidus A."/>
            <person name="Cheng J.-F."/>
            <person name="Goodwin L."/>
            <person name="Pitluck S."/>
            <person name="Peters L."/>
            <person name="Mikhailova N."/>
            <person name="Lu M."/>
            <person name="Saunders E."/>
            <person name="Han C."/>
            <person name="Tapia R."/>
            <person name="Land M."/>
            <person name="Hauser L."/>
            <person name="Kyrpides N."/>
            <person name="Ivanova N."/>
            <person name="Pagani I."/>
            <person name="Nazina T."/>
            <person name="Ivanova A."/>
            <person name="Parshina S."/>
            <person name="Kuever J."/>
            <person name="Muyzer G."/>
            <person name="Plugge C."/>
            <person name="Stams A."/>
            <person name="Woyke T."/>
        </authorList>
    </citation>
    <scope>NUCLEOTIDE SEQUENCE [LARGE SCALE GENOMIC DNA]</scope>
    <source>
        <strain evidence="10">DSM 6115 / VKM B-1805 / 17</strain>
    </source>
</reference>
<evidence type="ECO:0000313" key="10">
    <source>
        <dbReference type="Proteomes" id="UP000009229"/>
    </source>
</evidence>
<evidence type="ECO:0000256" key="2">
    <source>
        <dbReference type="ARBA" id="ARBA00022969"/>
    </source>
</evidence>
<keyword evidence="3 7" id="KW-0805">Transcription regulation</keyword>
<feature type="domain" description="HTH cro/C1-type" evidence="8">
    <location>
        <begin position="199"/>
        <end position="219"/>
    </location>
</feature>
<dbReference type="Gene3D" id="1.20.120.1810">
    <property type="match status" value="1"/>
</dbReference>
<dbReference type="PRINTS" id="PR00046">
    <property type="entry name" value="SIGMA70FCT"/>
</dbReference>
<dbReference type="InterPro" id="IPR001387">
    <property type="entry name" value="Cro/C1-type_HTH"/>
</dbReference>
<comment type="similarity">
    <text evidence="1 7">Belongs to the sigma-70 factor family.</text>
</comment>
<dbReference type="Pfam" id="PF04545">
    <property type="entry name" value="Sigma70_r4"/>
    <property type="match status" value="1"/>
</dbReference>
<dbReference type="SUPFAM" id="SSF88946">
    <property type="entry name" value="Sigma2 domain of RNA polymerase sigma factors"/>
    <property type="match status" value="1"/>
</dbReference>
<dbReference type="KEGG" id="dku:Desku_1644"/>
<dbReference type="RefSeq" id="WP_013822737.1">
    <property type="nucleotide sequence ID" value="NC_015573.1"/>
</dbReference>
<evidence type="ECO:0000259" key="8">
    <source>
        <dbReference type="PROSITE" id="PS50943"/>
    </source>
</evidence>
<protein>
    <recommendedName>
        <fullName evidence="7">RNA polymerase sigma factor</fullName>
    </recommendedName>
</protein>
<dbReference type="GO" id="GO:0016987">
    <property type="term" value="F:sigma factor activity"/>
    <property type="evidence" value="ECO:0007669"/>
    <property type="project" value="UniProtKB-KW"/>
</dbReference>
<keyword evidence="2" id="KW-0749">Sporulation</keyword>
<dbReference type="InterPro" id="IPR014209">
    <property type="entry name" value="RNA_pol_sigma-K"/>
</dbReference>
<dbReference type="InterPro" id="IPR036388">
    <property type="entry name" value="WH-like_DNA-bd_sf"/>
</dbReference>
<keyword evidence="10" id="KW-1185">Reference proteome</keyword>
<dbReference type="GO" id="GO:0006352">
    <property type="term" value="P:DNA-templated transcription initiation"/>
    <property type="evidence" value="ECO:0007669"/>
    <property type="project" value="InterPro"/>
</dbReference>
<dbReference type="NCBIfam" id="NF004471">
    <property type="entry name" value="PRK05803.1"/>
    <property type="match status" value="1"/>
</dbReference>
<dbReference type="NCBIfam" id="TIGR02846">
    <property type="entry name" value="spore_sigmaK"/>
    <property type="match status" value="1"/>
</dbReference>
<keyword evidence="6 7" id="KW-0804">Transcription</keyword>
<evidence type="ECO:0000256" key="7">
    <source>
        <dbReference type="RuleBase" id="RU362124"/>
    </source>
</evidence>
<dbReference type="SUPFAM" id="SSF88659">
    <property type="entry name" value="Sigma3 and sigma4 domains of RNA polymerase sigma factors"/>
    <property type="match status" value="1"/>
</dbReference>
<evidence type="ECO:0000256" key="6">
    <source>
        <dbReference type="ARBA" id="ARBA00023163"/>
    </source>
</evidence>
<dbReference type="InterPro" id="IPR050813">
    <property type="entry name" value="Sigma-70_Factor"/>
</dbReference>
<proteinExistence type="inferred from homology"/>
<dbReference type="PANTHER" id="PTHR30376:SF3">
    <property type="entry name" value="RNA POLYMERASE SIGMA FACTOR RPOH"/>
    <property type="match status" value="1"/>
</dbReference>
<dbReference type="InterPro" id="IPR013324">
    <property type="entry name" value="RNA_pol_sigma_r3/r4-like"/>
</dbReference>
<dbReference type="Gene3D" id="1.10.10.10">
    <property type="entry name" value="Winged helix-like DNA-binding domain superfamily/Winged helix DNA-binding domain"/>
    <property type="match status" value="1"/>
</dbReference>
<dbReference type="EMBL" id="CP002770">
    <property type="protein sequence ID" value="AEG15222.1"/>
    <property type="molecule type" value="Genomic_DNA"/>
</dbReference>
<comment type="function">
    <text evidence="7">Sigma factors are initiation factors that promote the attachment of RNA polymerase to specific initiation sites and are then released.</text>
</comment>
<dbReference type="PANTHER" id="PTHR30376">
    <property type="entry name" value="SIGMA FACTOR RPOH HEAT SHOCK RELATED"/>
    <property type="match status" value="1"/>
</dbReference>
<dbReference type="GO" id="GO:0003677">
    <property type="term" value="F:DNA binding"/>
    <property type="evidence" value="ECO:0007669"/>
    <property type="project" value="UniProtKB-KW"/>
</dbReference>
<dbReference type="NCBIfam" id="TIGR02937">
    <property type="entry name" value="sigma70-ECF"/>
    <property type="match status" value="1"/>
</dbReference>
<evidence type="ECO:0000256" key="3">
    <source>
        <dbReference type="ARBA" id="ARBA00023015"/>
    </source>
</evidence>
<dbReference type="InterPro" id="IPR000943">
    <property type="entry name" value="RNA_pol_sigma70"/>
</dbReference>
<dbReference type="InterPro" id="IPR007627">
    <property type="entry name" value="RNA_pol_sigma70_r2"/>
</dbReference>
<dbReference type="PROSITE" id="PS50943">
    <property type="entry name" value="HTH_CROC1"/>
    <property type="match status" value="1"/>
</dbReference>
<dbReference type="CDD" id="cd06171">
    <property type="entry name" value="Sigma70_r4"/>
    <property type="match status" value="1"/>
</dbReference>
<organism evidence="9 10">
    <name type="scientific">Desulfofundulus kuznetsovii (strain DSM 6115 / VKM B-1805 / 17)</name>
    <name type="common">Desulfotomaculum kuznetsovii</name>
    <dbReference type="NCBI Taxonomy" id="760568"/>
    <lineage>
        <taxon>Bacteria</taxon>
        <taxon>Bacillati</taxon>
        <taxon>Bacillota</taxon>
        <taxon>Clostridia</taxon>
        <taxon>Eubacteriales</taxon>
        <taxon>Peptococcaceae</taxon>
        <taxon>Desulfofundulus</taxon>
    </lineage>
</organism>
<keyword evidence="4 7" id="KW-0731">Sigma factor</keyword>
<dbReference type="AlphaFoldDB" id="A0AAU8PN31"/>
<evidence type="ECO:0000256" key="5">
    <source>
        <dbReference type="ARBA" id="ARBA00023125"/>
    </source>
</evidence>
<evidence type="ECO:0000256" key="1">
    <source>
        <dbReference type="ARBA" id="ARBA00007788"/>
    </source>
</evidence>
<evidence type="ECO:0000256" key="4">
    <source>
        <dbReference type="ARBA" id="ARBA00023082"/>
    </source>
</evidence>
<dbReference type="Proteomes" id="UP000009229">
    <property type="component" value="Chromosome"/>
</dbReference>
<sequence>MGPGLLALAVLSMLNGLVILICHVAGNSFPKPLSEEEEALYLEKMLAGDESARLVLIERNLRLVAHIIKKFDHSGEDFDDLISIGTIGLIKAVDTYNPEKATRLATYASRCIENEILMHLRARKKIRAELSLYDPIGVDKEGNEISFIDVLGTDPEIVSDIVAGQMEQDRLWKQLEQLSPQERKVLVLRFGLKDGARRTQREIARRLGISRSYVSRIEKRALSRLSQHFACEAGR</sequence>
<evidence type="ECO:0000313" key="9">
    <source>
        <dbReference type="EMBL" id="AEG15222.1"/>
    </source>
</evidence>
<dbReference type="Pfam" id="PF04542">
    <property type="entry name" value="Sigma70_r2"/>
    <property type="match status" value="1"/>
</dbReference>
<dbReference type="InterPro" id="IPR014284">
    <property type="entry name" value="RNA_pol_sigma-70_dom"/>
</dbReference>
<dbReference type="InterPro" id="IPR007630">
    <property type="entry name" value="RNA_pol_sigma70_r4"/>
</dbReference>
<dbReference type="InterPro" id="IPR013325">
    <property type="entry name" value="RNA_pol_sigma_r2"/>
</dbReference>
<dbReference type="PROSITE" id="PS00715">
    <property type="entry name" value="SIGMA70_1"/>
    <property type="match status" value="1"/>
</dbReference>
<keyword evidence="5 7" id="KW-0238">DNA-binding</keyword>
<dbReference type="PIRSF" id="PIRSF000770">
    <property type="entry name" value="RNA_pol_sigma-SigE/K"/>
    <property type="match status" value="1"/>
</dbReference>
<gene>
    <name evidence="9" type="ordered locus">Desku_1644</name>
</gene>
<dbReference type="GO" id="GO:0030435">
    <property type="term" value="P:sporulation resulting in formation of a cellular spore"/>
    <property type="evidence" value="ECO:0007669"/>
    <property type="project" value="UniProtKB-KW"/>
</dbReference>
<accession>A0AAU8PN31</accession>
<dbReference type="PROSITE" id="PS00716">
    <property type="entry name" value="SIGMA70_2"/>
    <property type="match status" value="1"/>
</dbReference>